<dbReference type="SUPFAM" id="SSF52833">
    <property type="entry name" value="Thioredoxin-like"/>
    <property type="match status" value="1"/>
</dbReference>
<dbReference type="InterPro" id="IPR036249">
    <property type="entry name" value="Thioredoxin-like_sf"/>
</dbReference>
<dbReference type="AlphaFoldDB" id="A0A1I5CWS7"/>
<dbReference type="InterPro" id="IPR001853">
    <property type="entry name" value="DSBA-like_thioredoxin_dom"/>
</dbReference>
<keyword evidence="3" id="KW-1185">Reference proteome</keyword>
<dbReference type="CDD" id="cd03024">
    <property type="entry name" value="DsbA_FrnE"/>
    <property type="match status" value="1"/>
</dbReference>
<dbReference type="PANTHER" id="PTHR13887:SF41">
    <property type="entry name" value="THIOREDOXIN SUPERFAMILY PROTEIN"/>
    <property type="match status" value="1"/>
</dbReference>
<proteinExistence type="predicted"/>
<gene>
    <name evidence="2" type="ORF">SAMN04488519_102421</name>
</gene>
<dbReference type="GO" id="GO:0016491">
    <property type="term" value="F:oxidoreductase activity"/>
    <property type="evidence" value="ECO:0007669"/>
    <property type="project" value="InterPro"/>
</dbReference>
<feature type="domain" description="DSBA-like thioredoxin" evidence="1">
    <location>
        <begin position="3"/>
        <end position="204"/>
    </location>
</feature>
<dbReference type="GO" id="GO:0016853">
    <property type="term" value="F:isomerase activity"/>
    <property type="evidence" value="ECO:0007669"/>
    <property type="project" value="UniProtKB-KW"/>
</dbReference>
<dbReference type="Proteomes" id="UP000199564">
    <property type="component" value="Unassembled WGS sequence"/>
</dbReference>
<name>A0A1I5CWS7_9BACT</name>
<keyword evidence="2" id="KW-0413">Isomerase</keyword>
<accession>A0A1I5CWS7</accession>
<evidence type="ECO:0000259" key="1">
    <source>
        <dbReference type="Pfam" id="PF01323"/>
    </source>
</evidence>
<dbReference type="Gene3D" id="3.40.30.10">
    <property type="entry name" value="Glutaredoxin"/>
    <property type="match status" value="1"/>
</dbReference>
<dbReference type="PANTHER" id="PTHR13887">
    <property type="entry name" value="GLUTATHIONE S-TRANSFERASE KAPPA"/>
    <property type="match status" value="1"/>
</dbReference>
<dbReference type="RefSeq" id="WP_091650812.1">
    <property type="nucleotide sequence ID" value="NZ_FOVW01000002.1"/>
</dbReference>
<reference evidence="3" key="1">
    <citation type="submission" date="2016-10" db="EMBL/GenBank/DDBJ databases">
        <authorList>
            <person name="Varghese N."/>
            <person name="Submissions S."/>
        </authorList>
    </citation>
    <scope>NUCLEOTIDE SEQUENCE [LARGE SCALE GENOMIC DNA]</scope>
    <source>
        <strain evidence="3">DSM 15282</strain>
    </source>
</reference>
<protein>
    <submittedName>
        <fullName evidence="2">Predicted dithiol-disulfide isomerase, DsbA family</fullName>
    </submittedName>
</protein>
<organism evidence="2 3">
    <name type="scientific">Algoriphagus ornithinivorans</name>
    <dbReference type="NCBI Taxonomy" id="226506"/>
    <lineage>
        <taxon>Bacteria</taxon>
        <taxon>Pseudomonadati</taxon>
        <taxon>Bacteroidota</taxon>
        <taxon>Cytophagia</taxon>
        <taxon>Cytophagales</taxon>
        <taxon>Cyclobacteriaceae</taxon>
        <taxon>Algoriphagus</taxon>
    </lineage>
</organism>
<dbReference type="Pfam" id="PF01323">
    <property type="entry name" value="DSBA"/>
    <property type="match status" value="1"/>
</dbReference>
<sequence length="235" mass="26551">MKIEIWSDIVCPFCYIGKRKLERALSKFLHQNSIKIEWKSFQLNPDEKTNPSISTIENLAKNKGWSMTQANEAVSYVKNMAIQEGLVFNYDKTVVANTKNGHRLIHLAQQQGKGDQMKERLLQAYFTDGLNIDDANTLAALGKEVGLDEKTILEMLSSDQLFEDVEKDIYESRLIGVSGVPFFVFDRKFGISGAQPDEVFDQTLEKAWSEYSKENNPIIMNSADSGDSCDMEGNC</sequence>
<dbReference type="STRING" id="226506.SAMN04488519_102421"/>
<evidence type="ECO:0000313" key="2">
    <source>
        <dbReference type="EMBL" id="SFN91316.1"/>
    </source>
</evidence>
<evidence type="ECO:0000313" key="3">
    <source>
        <dbReference type="Proteomes" id="UP000199564"/>
    </source>
</evidence>
<dbReference type="EMBL" id="FOVW01000002">
    <property type="protein sequence ID" value="SFN91316.1"/>
    <property type="molecule type" value="Genomic_DNA"/>
</dbReference>